<keyword evidence="2" id="KW-1185">Reference proteome</keyword>
<organism evidence="1 2">
    <name type="scientific">Babesia duncani</name>
    <dbReference type="NCBI Taxonomy" id="323732"/>
    <lineage>
        <taxon>Eukaryota</taxon>
        <taxon>Sar</taxon>
        <taxon>Alveolata</taxon>
        <taxon>Apicomplexa</taxon>
        <taxon>Aconoidasida</taxon>
        <taxon>Piroplasmida</taxon>
        <taxon>Babesiidae</taxon>
        <taxon>Babesia</taxon>
    </lineage>
</organism>
<dbReference type="Proteomes" id="UP001214638">
    <property type="component" value="Unassembled WGS sequence"/>
</dbReference>
<gene>
    <name evidence="1" type="ORF">BdWA1_002755</name>
</gene>
<evidence type="ECO:0000313" key="1">
    <source>
        <dbReference type="EMBL" id="KAK2196155.1"/>
    </source>
</evidence>
<evidence type="ECO:0000313" key="2">
    <source>
        <dbReference type="Proteomes" id="UP001214638"/>
    </source>
</evidence>
<accession>A0AAD9PK37</accession>
<proteinExistence type="predicted"/>
<dbReference type="GeneID" id="94337052"/>
<comment type="caution">
    <text evidence="1">The sequence shown here is derived from an EMBL/GenBank/DDBJ whole genome shotgun (WGS) entry which is preliminary data.</text>
</comment>
<protein>
    <submittedName>
        <fullName evidence="1">Uncharacterized protein</fullName>
    </submittedName>
</protein>
<name>A0AAD9PK37_9APIC</name>
<reference evidence="1" key="1">
    <citation type="journal article" date="2023" name="Nat. Microbiol.">
        <title>Babesia duncani multi-omics identifies virulence factors and drug targets.</title>
        <authorList>
            <person name="Singh P."/>
            <person name="Lonardi S."/>
            <person name="Liang Q."/>
            <person name="Vydyam P."/>
            <person name="Khabirova E."/>
            <person name="Fang T."/>
            <person name="Gihaz S."/>
            <person name="Thekkiniath J."/>
            <person name="Munshi M."/>
            <person name="Abel S."/>
            <person name="Ciampossin L."/>
            <person name="Batugedara G."/>
            <person name="Gupta M."/>
            <person name="Lu X.M."/>
            <person name="Lenz T."/>
            <person name="Chakravarty S."/>
            <person name="Cornillot E."/>
            <person name="Hu Y."/>
            <person name="Ma W."/>
            <person name="Gonzalez L.M."/>
            <person name="Sanchez S."/>
            <person name="Estrada K."/>
            <person name="Sanchez-Flores A."/>
            <person name="Montero E."/>
            <person name="Harb O.S."/>
            <person name="Le Roch K.G."/>
            <person name="Mamoun C.B."/>
        </authorList>
    </citation>
    <scope>NUCLEOTIDE SEQUENCE</scope>
    <source>
        <strain evidence="1">WA1</strain>
    </source>
</reference>
<dbReference type="RefSeq" id="XP_067802997.1">
    <property type="nucleotide sequence ID" value="XM_067947775.1"/>
</dbReference>
<dbReference type="AlphaFoldDB" id="A0AAD9PK37"/>
<dbReference type="KEGG" id="bdw:94337052"/>
<dbReference type="EMBL" id="JALLKP010000003">
    <property type="protein sequence ID" value="KAK2196155.1"/>
    <property type="molecule type" value="Genomic_DNA"/>
</dbReference>
<sequence length="70" mass="8025">MEDREASYSSFSNSWGHHRKPSYLFPGMQSRSTVFNDNSDNESSDNGYSSSVEYRMYGEGVGMCQYIQCE</sequence>